<dbReference type="Gene3D" id="1.25.40.500">
    <property type="entry name" value="TFIID subunit TAF5, NTD2 domain"/>
    <property type="match status" value="1"/>
</dbReference>
<dbReference type="CDD" id="cd08044">
    <property type="entry name" value="TAF5_NTD2"/>
    <property type="match status" value="1"/>
</dbReference>
<comment type="subcellular location">
    <subcellularLocation>
        <location evidence="1">Nucleus</location>
    </subcellularLocation>
</comment>
<dbReference type="OMA" id="DYHEEDL"/>
<keyword evidence="6" id="KW-1185">Reference proteome</keyword>
<reference evidence="5" key="1">
    <citation type="submission" date="2022-11" db="UniProtKB">
        <authorList>
            <consortium name="EnsemblMetazoa"/>
        </authorList>
    </citation>
    <scope>IDENTIFICATION</scope>
</reference>
<dbReference type="RefSeq" id="XP_020917046.1">
    <property type="nucleotide sequence ID" value="XM_021061387.2"/>
</dbReference>
<dbReference type="PANTHER" id="PTHR19879">
    <property type="entry name" value="TRANSCRIPTION INITIATION FACTOR TFIID"/>
    <property type="match status" value="1"/>
</dbReference>
<evidence type="ECO:0000313" key="6">
    <source>
        <dbReference type="Proteomes" id="UP000887567"/>
    </source>
</evidence>
<dbReference type="InterPro" id="IPR007582">
    <property type="entry name" value="TFIID_NTD2"/>
</dbReference>
<feature type="compositionally biased region" description="Acidic residues" evidence="3">
    <location>
        <begin position="149"/>
        <end position="158"/>
    </location>
</feature>
<keyword evidence="2" id="KW-0539">Nucleus</keyword>
<dbReference type="PANTHER" id="PTHR19879:SF1">
    <property type="entry name" value="CANNONBALL-RELATED"/>
    <property type="match status" value="1"/>
</dbReference>
<dbReference type="GeneID" id="110254400"/>
<dbReference type="GO" id="GO:0006367">
    <property type="term" value="P:transcription initiation at RNA polymerase II promoter"/>
    <property type="evidence" value="ECO:0007669"/>
    <property type="project" value="TreeGrafter"/>
</dbReference>
<dbReference type="Proteomes" id="UP000887567">
    <property type="component" value="Unplaced"/>
</dbReference>
<evidence type="ECO:0000256" key="1">
    <source>
        <dbReference type="ARBA" id="ARBA00004123"/>
    </source>
</evidence>
<protein>
    <recommendedName>
        <fullName evidence="4">TFIID subunit TAF5 NTD2 domain-containing protein</fullName>
    </recommendedName>
</protein>
<feature type="region of interest" description="Disordered" evidence="3">
    <location>
        <begin position="141"/>
        <end position="203"/>
    </location>
</feature>
<dbReference type="GO" id="GO:0016251">
    <property type="term" value="F:RNA polymerase II general transcription initiation factor activity"/>
    <property type="evidence" value="ECO:0007669"/>
    <property type="project" value="TreeGrafter"/>
</dbReference>
<dbReference type="KEGG" id="epa:110254400"/>
<dbReference type="OrthoDB" id="5985466at2759"/>
<feature type="compositionally biased region" description="Basic and acidic residues" evidence="3">
    <location>
        <begin position="169"/>
        <end position="179"/>
    </location>
</feature>
<accession>A0A913YB75</accession>
<evidence type="ECO:0000259" key="4">
    <source>
        <dbReference type="Pfam" id="PF04494"/>
    </source>
</evidence>
<sequence length="235" mass="27314">MVLYPLFIHMYLELVYKGYEKNAQSFFAKFRNCQEDYHEEDIVKLSSITRRQHMDKSEFMAILRSNKFVIKMSRDTYQVLKKYLQDTQLETLFTVIQQHLHFDVFDGRPRNKQSIDATSGGITGDATFEANKTKVLYGMQPEPDLGITLDDDNEDEEDKDKPKKKKPKKENGPGRKKFEFNPNAPPLSRIPFPELKDSDKMHKAQVLKEKAKRLKLDAATLPSICFYSVLNSHEG</sequence>
<dbReference type="AlphaFoldDB" id="A0A913YB75"/>
<organism evidence="5 6">
    <name type="scientific">Exaiptasia diaphana</name>
    <name type="common">Tropical sea anemone</name>
    <name type="synonym">Aiptasia pulchella</name>
    <dbReference type="NCBI Taxonomy" id="2652724"/>
    <lineage>
        <taxon>Eukaryota</taxon>
        <taxon>Metazoa</taxon>
        <taxon>Cnidaria</taxon>
        <taxon>Anthozoa</taxon>
        <taxon>Hexacorallia</taxon>
        <taxon>Actiniaria</taxon>
        <taxon>Aiptasiidae</taxon>
        <taxon>Exaiptasia</taxon>
    </lineage>
</organism>
<feature type="domain" description="TFIID subunit TAF5 NTD2" evidence="4">
    <location>
        <begin position="2"/>
        <end position="100"/>
    </location>
</feature>
<dbReference type="SUPFAM" id="SSF160897">
    <property type="entry name" value="Taf5 N-terminal domain-like"/>
    <property type="match status" value="1"/>
</dbReference>
<dbReference type="GO" id="GO:0005669">
    <property type="term" value="C:transcription factor TFIID complex"/>
    <property type="evidence" value="ECO:0007669"/>
    <property type="project" value="TreeGrafter"/>
</dbReference>
<dbReference type="EnsemblMetazoa" id="XM_021061387.2">
    <property type="protein sequence ID" value="XP_020917046.1"/>
    <property type="gene ID" value="LOC110254400"/>
</dbReference>
<name>A0A913YB75_EXADI</name>
<evidence type="ECO:0000256" key="2">
    <source>
        <dbReference type="ARBA" id="ARBA00023242"/>
    </source>
</evidence>
<dbReference type="InterPro" id="IPR037264">
    <property type="entry name" value="TFIID_NTD2_sf"/>
</dbReference>
<proteinExistence type="predicted"/>
<dbReference type="Pfam" id="PF04494">
    <property type="entry name" value="TFIID_NTD2"/>
    <property type="match status" value="1"/>
</dbReference>
<evidence type="ECO:0000313" key="5">
    <source>
        <dbReference type="EnsemblMetazoa" id="XP_020917046.1"/>
    </source>
</evidence>
<feature type="compositionally biased region" description="Basic and acidic residues" evidence="3">
    <location>
        <begin position="194"/>
        <end position="203"/>
    </location>
</feature>
<evidence type="ECO:0000256" key="3">
    <source>
        <dbReference type="SAM" id="MobiDB-lite"/>
    </source>
</evidence>